<reference evidence="2 3" key="1">
    <citation type="submission" date="2019-02" db="EMBL/GenBank/DDBJ databases">
        <title>Polymorphobacter sp. isolated from the lake at the Tibet of China.</title>
        <authorList>
            <person name="Li A."/>
        </authorList>
    </citation>
    <scope>NUCLEOTIDE SEQUENCE [LARGE SCALE GENOMIC DNA]</scope>
    <source>
        <strain evidence="2 3">DJ1R-1</strain>
    </source>
</reference>
<dbReference type="AlphaFoldDB" id="A0A4Y9EJM8"/>
<name>A0A4Y9EJM8_9SPHN</name>
<evidence type="ECO:0000313" key="2">
    <source>
        <dbReference type="EMBL" id="TFU00398.1"/>
    </source>
</evidence>
<evidence type="ECO:0000256" key="1">
    <source>
        <dbReference type="SAM" id="MobiDB-lite"/>
    </source>
</evidence>
<feature type="region of interest" description="Disordered" evidence="1">
    <location>
        <begin position="1"/>
        <end position="23"/>
    </location>
</feature>
<gene>
    <name evidence="2" type="ORF">EUV02_15240</name>
</gene>
<protein>
    <submittedName>
        <fullName evidence="2">Uncharacterized protein</fullName>
    </submittedName>
</protein>
<keyword evidence="3" id="KW-1185">Reference proteome</keyword>
<dbReference type="EMBL" id="SIHO01000004">
    <property type="protein sequence ID" value="TFU00398.1"/>
    <property type="molecule type" value="Genomic_DNA"/>
</dbReference>
<dbReference type="Proteomes" id="UP000297737">
    <property type="component" value="Unassembled WGS sequence"/>
</dbReference>
<sequence>MSTSAALAQTVPVPDAATANGTAGGEVYRLSPAEIEATLDAAATRNASQLPLLPPLPAAGQVQTSLNDGKPHGNVGMMIGTGGARAVWGSTVVPLGQNGVAAFSFSTGRWPGAPY</sequence>
<dbReference type="OrthoDB" id="7585688at2"/>
<proteinExistence type="predicted"/>
<comment type="caution">
    <text evidence="2">The sequence shown here is derived from an EMBL/GenBank/DDBJ whole genome shotgun (WGS) entry which is preliminary data.</text>
</comment>
<dbReference type="RefSeq" id="WP_135247166.1">
    <property type="nucleotide sequence ID" value="NZ_SIHO01000004.1"/>
</dbReference>
<evidence type="ECO:0000313" key="3">
    <source>
        <dbReference type="Proteomes" id="UP000297737"/>
    </source>
</evidence>
<accession>A0A4Y9EJM8</accession>
<organism evidence="2 3">
    <name type="scientific">Glacieibacterium arshaanense</name>
    <dbReference type="NCBI Taxonomy" id="2511025"/>
    <lineage>
        <taxon>Bacteria</taxon>
        <taxon>Pseudomonadati</taxon>
        <taxon>Pseudomonadota</taxon>
        <taxon>Alphaproteobacteria</taxon>
        <taxon>Sphingomonadales</taxon>
        <taxon>Sphingosinicellaceae</taxon>
        <taxon>Glacieibacterium</taxon>
    </lineage>
</organism>